<dbReference type="CDD" id="cd16922">
    <property type="entry name" value="HATPase_EvgS-ArcB-TorS-like"/>
    <property type="match status" value="1"/>
</dbReference>
<keyword evidence="14 16" id="KW-0472">Membrane</keyword>
<keyword evidence="20" id="KW-1185">Reference proteome</keyword>
<dbReference type="Pfam" id="PF00512">
    <property type="entry name" value="HisKA"/>
    <property type="match status" value="1"/>
</dbReference>
<keyword evidence="12 16" id="KW-1133">Transmembrane helix</keyword>
<comment type="subcellular location">
    <subcellularLocation>
        <location evidence="3">Cell membrane</location>
    </subcellularLocation>
    <subcellularLocation>
        <location evidence="2">Membrane</location>
        <topology evidence="2">Multi-pass membrane protein</topology>
    </subcellularLocation>
</comment>
<dbReference type="GO" id="GO:0000155">
    <property type="term" value="F:phosphorelay sensor kinase activity"/>
    <property type="evidence" value="ECO:0007669"/>
    <property type="project" value="InterPro"/>
</dbReference>
<dbReference type="InterPro" id="IPR001610">
    <property type="entry name" value="PAC"/>
</dbReference>
<dbReference type="SMART" id="SM00086">
    <property type="entry name" value="PAC"/>
    <property type="match status" value="1"/>
</dbReference>
<dbReference type="PRINTS" id="PR00344">
    <property type="entry name" value="BCTRLSENSOR"/>
</dbReference>
<evidence type="ECO:0000256" key="1">
    <source>
        <dbReference type="ARBA" id="ARBA00000085"/>
    </source>
</evidence>
<evidence type="ECO:0000256" key="15">
    <source>
        <dbReference type="SAM" id="Coils"/>
    </source>
</evidence>
<dbReference type="CDD" id="cd00082">
    <property type="entry name" value="HisKA"/>
    <property type="match status" value="1"/>
</dbReference>
<gene>
    <name evidence="19" type="ORF">DA73_0400003090</name>
</gene>
<dbReference type="Gene3D" id="3.30.450.20">
    <property type="entry name" value="PAS domain"/>
    <property type="match status" value="1"/>
</dbReference>
<keyword evidence="11" id="KW-0067">ATP-binding</keyword>
<keyword evidence="5" id="KW-1003">Cell membrane</keyword>
<keyword evidence="8 16" id="KW-0812">Transmembrane</keyword>
<keyword evidence="10" id="KW-0418">Kinase</keyword>
<feature type="transmembrane region" description="Helical" evidence="16">
    <location>
        <begin position="12"/>
        <end position="28"/>
    </location>
</feature>
<dbReference type="InterPro" id="IPR036097">
    <property type="entry name" value="HisK_dim/P_sf"/>
</dbReference>
<evidence type="ECO:0000256" key="8">
    <source>
        <dbReference type="ARBA" id="ARBA00022692"/>
    </source>
</evidence>
<feature type="coiled-coil region" evidence="15">
    <location>
        <begin position="104"/>
        <end position="145"/>
    </location>
</feature>
<comment type="catalytic activity">
    <reaction evidence="1">
        <text>ATP + protein L-histidine = ADP + protein N-phospho-L-histidine.</text>
        <dbReference type="EC" id="2.7.13.3"/>
    </reaction>
</comment>
<dbReference type="InterPro" id="IPR003661">
    <property type="entry name" value="HisK_dim/P_dom"/>
</dbReference>
<dbReference type="InterPro" id="IPR038318">
    <property type="entry name" value="KdpD_sf"/>
</dbReference>
<dbReference type="InterPro" id="IPR036890">
    <property type="entry name" value="HATPase_C_sf"/>
</dbReference>
<feature type="transmembrane region" description="Helical" evidence="16">
    <location>
        <begin position="58"/>
        <end position="74"/>
    </location>
</feature>
<dbReference type="InterPro" id="IPR005467">
    <property type="entry name" value="His_kinase_dom"/>
</dbReference>
<dbReference type="Gene3D" id="1.10.287.130">
    <property type="match status" value="1"/>
</dbReference>
<keyword evidence="9" id="KW-0547">Nucleotide-binding</keyword>
<evidence type="ECO:0000256" key="2">
    <source>
        <dbReference type="ARBA" id="ARBA00004141"/>
    </source>
</evidence>
<dbReference type="GO" id="GO:0005886">
    <property type="term" value="C:plasma membrane"/>
    <property type="evidence" value="ECO:0007669"/>
    <property type="project" value="UniProtKB-SubCell"/>
</dbReference>
<evidence type="ECO:0000313" key="19">
    <source>
        <dbReference type="EMBL" id="KAF3884569.1"/>
    </source>
</evidence>
<evidence type="ECO:0000313" key="20">
    <source>
        <dbReference type="Proteomes" id="UP000029738"/>
    </source>
</evidence>
<dbReference type="OrthoDB" id="499174at2"/>
<dbReference type="Gene3D" id="1.20.120.620">
    <property type="entry name" value="Backbone structure of the membrane domain of e. Coli histidine kinase receptor kdpd"/>
    <property type="match status" value="1"/>
</dbReference>
<feature type="domain" description="PAC" evidence="18">
    <location>
        <begin position="222"/>
        <end position="274"/>
    </location>
</feature>
<evidence type="ECO:0000256" key="14">
    <source>
        <dbReference type="ARBA" id="ARBA00023136"/>
    </source>
</evidence>
<dbReference type="PROSITE" id="PS50113">
    <property type="entry name" value="PAC"/>
    <property type="match status" value="1"/>
</dbReference>
<dbReference type="Pfam" id="PF02518">
    <property type="entry name" value="HATPase_c"/>
    <property type="match status" value="1"/>
</dbReference>
<dbReference type="PROSITE" id="PS50109">
    <property type="entry name" value="HIS_KIN"/>
    <property type="match status" value="1"/>
</dbReference>
<feature type="transmembrane region" description="Helical" evidence="16">
    <location>
        <begin position="86"/>
        <end position="107"/>
    </location>
</feature>
<dbReference type="InterPro" id="IPR003594">
    <property type="entry name" value="HATPase_dom"/>
</dbReference>
<dbReference type="EMBL" id="JHEG04000001">
    <property type="protein sequence ID" value="KAF3884569.1"/>
    <property type="molecule type" value="Genomic_DNA"/>
</dbReference>
<evidence type="ECO:0000256" key="13">
    <source>
        <dbReference type="ARBA" id="ARBA00023012"/>
    </source>
</evidence>
<reference evidence="19" key="2">
    <citation type="submission" date="2019-11" db="EMBL/GenBank/DDBJ databases">
        <title>Improved Assembly of Tolypothrix boutellei genome.</title>
        <authorList>
            <person name="Sarangi A.N."/>
            <person name="Mukherjee M."/>
            <person name="Ghosh S."/>
            <person name="Singh D."/>
            <person name="Das A."/>
            <person name="Kant S."/>
            <person name="Prusty A."/>
            <person name="Tripathy S."/>
        </authorList>
    </citation>
    <scope>NUCLEOTIDE SEQUENCE</scope>
    <source>
        <strain evidence="19">VB521301</strain>
    </source>
</reference>
<evidence type="ECO:0000256" key="16">
    <source>
        <dbReference type="SAM" id="Phobius"/>
    </source>
</evidence>
<keyword evidence="6" id="KW-0597">Phosphoprotein</keyword>
<organism evidence="19 20">
    <name type="scientific">Tolypothrix bouteillei VB521301</name>
    <dbReference type="NCBI Taxonomy" id="1479485"/>
    <lineage>
        <taxon>Bacteria</taxon>
        <taxon>Bacillati</taxon>
        <taxon>Cyanobacteriota</taxon>
        <taxon>Cyanophyceae</taxon>
        <taxon>Nostocales</taxon>
        <taxon>Tolypothrichaceae</taxon>
        <taxon>Tolypothrix</taxon>
    </lineage>
</organism>
<dbReference type="GO" id="GO:0005524">
    <property type="term" value="F:ATP binding"/>
    <property type="evidence" value="ECO:0007669"/>
    <property type="project" value="UniProtKB-KW"/>
</dbReference>
<dbReference type="SMART" id="SM00388">
    <property type="entry name" value="HisKA"/>
    <property type="match status" value="1"/>
</dbReference>
<dbReference type="SUPFAM" id="SSF55785">
    <property type="entry name" value="PYP-like sensor domain (PAS domain)"/>
    <property type="match status" value="1"/>
</dbReference>
<dbReference type="EC" id="2.7.13.3" evidence="4"/>
<dbReference type="AlphaFoldDB" id="A0A8S9SZ69"/>
<name>A0A8S9SZ69_9CYAN</name>
<dbReference type="Proteomes" id="UP000029738">
    <property type="component" value="Unassembled WGS sequence"/>
</dbReference>
<dbReference type="PANTHER" id="PTHR43547">
    <property type="entry name" value="TWO-COMPONENT HISTIDINE KINASE"/>
    <property type="match status" value="1"/>
</dbReference>
<dbReference type="PANTHER" id="PTHR43547:SF2">
    <property type="entry name" value="HYBRID SIGNAL TRANSDUCTION HISTIDINE KINASE C"/>
    <property type="match status" value="1"/>
</dbReference>
<evidence type="ECO:0000256" key="3">
    <source>
        <dbReference type="ARBA" id="ARBA00004236"/>
    </source>
</evidence>
<evidence type="ECO:0000256" key="12">
    <source>
        <dbReference type="ARBA" id="ARBA00022989"/>
    </source>
</evidence>
<evidence type="ECO:0000256" key="9">
    <source>
        <dbReference type="ARBA" id="ARBA00022741"/>
    </source>
</evidence>
<accession>A0A8S9SZ69</accession>
<dbReference type="Pfam" id="PF13493">
    <property type="entry name" value="DUF4118"/>
    <property type="match status" value="1"/>
</dbReference>
<dbReference type="FunFam" id="3.30.565.10:FF:000023">
    <property type="entry name" value="PAS domain-containing sensor histidine kinase"/>
    <property type="match status" value="1"/>
</dbReference>
<dbReference type="SUPFAM" id="SSF55874">
    <property type="entry name" value="ATPase domain of HSP90 chaperone/DNA topoisomerase II/histidine kinase"/>
    <property type="match status" value="1"/>
</dbReference>
<dbReference type="RefSeq" id="WP_050046111.1">
    <property type="nucleotide sequence ID" value="NZ_JHEG04000001.1"/>
</dbReference>
<evidence type="ECO:0000256" key="6">
    <source>
        <dbReference type="ARBA" id="ARBA00022553"/>
    </source>
</evidence>
<proteinExistence type="predicted"/>
<feature type="domain" description="Histidine kinase" evidence="17">
    <location>
        <begin position="299"/>
        <end position="516"/>
    </location>
</feature>
<keyword evidence="7" id="KW-0808">Transferase</keyword>
<dbReference type="Gene3D" id="3.30.565.10">
    <property type="entry name" value="Histidine kinase-like ATPase, C-terminal domain"/>
    <property type="match status" value="1"/>
</dbReference>
<dbReference type="InterPro" id="IPR035965">
    <property type="entry name" value="PAS-like_dom_sf"/>
</dbReference>
<evidence type="ECO:0000259" key="17">
    <source>
        <dbReference type="PROSITE" id="PS50109"/>
    </source>
</evidence>
<comment type="caution">
    <text evidence="19">The sequence shown here is derived from an EMBL/GenBank/DDBJ whole genome shotgun (WGS) entry which is preliminary data.</text>
</comment>
<keyword evidence="15" id="KW-0175">Coiled coil</keyword>
<sequence length="528" mass="58057">MLNQTQYLKRYGVAIVSVLIALLLMLALDPVLQLTQAPFLLFFGAVTVSAFSGGQSPGIVATLLSAGFTCYYFLEPHHSWKLTLASGLKLALFILEGVLITLLVAALRKAQAEVRKKFNQLEAREAEIQDLNVALQRRVDELQALFNVIPINIALAEDPECHVVKVNAAYAKLLQIPTDMNVAVTPPAKQSQLPYKFYQNGREIPGDKLPVEYAAKHGVEVRDVEIELVRQDNTVFSLYGHAVPLFDESGQPRGSVGVYTNITERKQAEIEREQLLQREQAARVAAERANRVKDEFLAILSHELRSPLNPILGWTKLLQSRQLDAAKTAEALATIERNAKLLTRLIDDLLDTAKILRGKLTLEMATVDLVQVIEAALDTVRTAAVAKNIYLHLVMPQIGLVLGDATRLQQIVWNLLSNAIKFTPKNGRVNIQLARIGDRAQITVSDTGKGIQRDFLPHIFESFRQEDASTTRRFGGLGLGLAIVRQLIEAHGGTITADSPGVGLGATFTVQLPLVNVELEPQADKGSV</sequence>
<dbReference type="SMART" id="SM00387">
    <property type="entry name" value="HATPase_c"/>
    <property type="match status" value="1"/>
</dbReference>
<dbReference type="InterPro" id="IPR025201">
    <property type="entry name" value="KdpD_TM"/>
</dbReference>
<evidence type="ECO:0000259" key="18">
    <source>
        <dbReference type="PROSITE" id="PS50113"/>
    </source>
</evidence>
<evidence type="ECO:0000256" key="7">
    <source>
        <dbReference type="ARBA" id="ARBA00022679"/>
    </source>
</evidence>
<evidence type="ECO:0000256" key="4">
    <source>
        <dbReference type="ARBA" id="ARBA00012438"/>
    </source>
</evidence>
<dbReference type="SUPFAM" id="SSF47384">
    <property type="entry name" value="Homodimeric domain of signal transducing histidine kinase"/>
    <property type="match status" value="1"/>
</dbReference>
<reference evidence="19" key="1">
    <citation type="journal article" date="2015" name="Genome Announc.">
        <title>Draft Genome Sequence of Tolypothrix boutellei Strain VB521301.</title>
        <authorList>
            <person name="Chandrababunaidu M.M."/>
            <person name="Singh D."/>
            <person name="Sen D."/>
            <person name="Bhan S."/>
            <person name="Das S."/>
            <person name="Gupta A."/>
            <person name="Adhikary S.P."/>
            <person name="Tripathy S."/>
        </authorList>
    </citation>
    <scope>NUCLEOTIDE SEQUENCE</scope>
    <source>
        <strain evidence="19">VB521301</strain>
    </source>
</reference>
<evidence type="ECO:0000256" key="10">
    <source>
        <dbReference type="ARBA" id="ARBA00022777"/>
    </source>
</evidence>
<keyword evidence="13" id="KW-0902">Two-component regulatory system</keyword>
<protein>
    <recommendedName>
        <fullName evidence="4">histidine kinase</fullName>
        <ecNumber evidence="4">2.7.13.3</ecNumber>
    </recommendedName>
</protein>
<evidence type="ECO:0000256" key="5">
    <source>
        <dbReference type="ARBA" id="ARBA00022475"/>
    </source>
</evidence>
<evidence type="ECO:0000256" key="11">
    <source>
        <dbReference type="ARBA" id="ARBA00022840"/>
    </source>
</evidence>
<dbReference type="InterPro" id="IPR000700">
    <property type="entry name" value="PAS-assoc_C"/>
</dbReference>
<dbReference type="InterPro" id="IPR004358">
    <property type="entry name" value="Sig_transdc_His_kin-like_C"/>
</dbReference>